<dbReference type="PROSITE" id="PS51192">
    <property type="entry name" value="HELICASE_ATP_BIND_1"/>
    <property type="match status" value="1"/>
</dbReference>
<dbReference type="GO" id="GO:0005524">
    <property type="term" value="F:ATP binding"/>
    <property type="evidence" value="ECO:0007669"/>
    <property type="project" value="UniProtKB-KW"/>
</dbReference>
<dbReference type="GO" id="GO:0016787">
    <property type="term" value="F:hydrolase activity"/>
    <property type="evidence" value="ECO:0007669"/>
    <property type="project" value="UniProtKB-KW"/>
</dbReference>
<feature type="compositionally biased region" description="Polar residues" evidence="7">
    <location>
        <begin position="39"/>
        <end position="48"/>
    </location>
</feature>
<dbReference type="OrthoDB" id="18170at2759"/>
<evidence type="ECO:0000256" key="5">
    <source>
        <dbReference type="ARBA" id="ARBA00022840"/>
    </source>
</evidence>
<keyword evidence="3" id="KW-0378">Hydrolase</keyword>
<evidence type="ECO:0000259" key="8">
    <source>
        <dbReference type="PROSITE" id="PS51192"/>
    </source>
</evidence>
<feature type="compositionally biased region" description="Basic and acidic residues" evidence="7">
    <location>
        <begin position="68"/>
        <end position="78"/>
    </location>
</feature>
<dbReference type="Proteomes" id="UP000789739">
    <property type="component" value="Unassembled WGS sequence"/>
</dbReference>
<feature type="compositionally biased region" description="Polar residues" evidence="7">
    <location>
        <begin position="1"/>
        <end position="11"/>
    </location>
</feature>
<reference evidence="11" key="1">
    <citation type="submission" date="2021-06" db="EMBL/GenBank/DDBJ databases">
        <authorList>
            <person name="Kallberg Y."/>
            <person name="Tangrot J."/>
            <person name="Rosling A."/>
        </authorList>
    </citation>
    <scope>NUCLEOTIDE SEQUENCE</scope>
    <source>
        <strain evidence="11">BR232B</strain>
    </source>
</reference>
<dbReference type="Pfam" id="PF00270">
    <property type="entry name" value="DEAD"/>
    <property type="match status" value="1"/>
</dbReference>
<dbReference type="SMART" id="SM00487">
    <property type="entry name" value="DEXDc"/>
    <property type="match status" value="1"/>
</dbReference>
<feature type="domain" description="DEAD-box RNA helicase Q" evidence="10">
    <location>
        <begin position="190"/>
        <end position="218"/>
    </location>
</feature>
<dbReference type="EMBL" id="CAJVPI010000710">
    <property type="protein sequence ID" value="CAG8564912.1"/>
    <property type="molecule type" value="Genomic_DNA"/>
</dbReference>
<feature type="domain" description="Helicase C-terminal" evidence="9">
    <location>
        <begin position="434"/>
        <end position="598"/>
    </location>
</feature>
<dbReference type="AlphaFoldDB" id="A0A9N9BHM0"/>
<evidence type="ECO:0000259" key="10">
    <source>
        <dbReference type="PROSITE" id="PS51195"/>
    </source>
</evidence>
<proteinExistence type="predicted"/>
<feature type="compositionally biased region" description="Low complexity" evidence="7">
    <location>
        <begin position="56"/>
        <end position="65"/>
    </location>
</feature>
<gene>
    <name evidence="11" type="ORF">PBRASI_LOCUS5788</name>
</gene>
<evidence type="ECO:0000256" key="2">
    <source>
        <dbReference type="ARBA" id="ARBA00022741"/>
    </source>
</evidence>
<evidence type="ECO:0000256" key="6">
    <source>
        <dbReference type="PROSITE-ProRule" id="PRU00552"/>
    </source>
</evidence>
<evidence type="ECO:0000256" key="7">
    <source>
        <dbReference type="SAM" id="MobiDB-lite"/>
    </source>
</evidence>
<dbReference type="SUPFAM" id="SSF52540">
    <property type="entry name" value="P-loop containing nucleoside triphosphate hydrolases"/>
    <property type="match status" value="2"/>
</dbReference>
<evidence type="ECO:0000256" key="1">
    <source>
        <dbReference type="ARBA" id="ARBA00012552"/>
    </source>
</evidence>
<dbReference type="InterPro" id="IPR014001">
    <property type="entry name" value="Helicase_ATP-bd"/>
</dbReference>
<dbReference type="InterPro" id="IPR001650">
    <property type="entry name" value="Helicase_C-like"/>
</dbReference>
<sequence>MDPENLSNFSSMFVPRTLKRPSSGPASTAKRANTAGRLNATTFNGNSKTGKDENIDNNNNITTTTHAEASKGESEKSDLITEHTEDDHINASYSPAQKADLTNEKDISVTVHQHQRSLVVGTSLQTVPTYSPTQPPIPQPLLIPSDLFHPQLIQYTPHAEIASLSPTQLTTILTRHGITAIGRNIPRPILSFTHCEFPSKLHDNLQRVGYDQPTPIQMQAIPAGLAGRDILASSSTSSGKTASFLLPLIVHTWALSQFYNGKGGPYALVMAPTRELCSQIETQTKKMISGLTLMKTALLVGGLPLPNQAYRLKQGAQIAVATPGRLLEIIRQCEEIDMSNIRMIVLDEVDMMLKMGFEEQVMEIMESLPVPENSTRRQTFMFSATMPKNIQSLANKILRDPITISVGHFLETKHDVADKSNNISSKVITIPEIPVKQTILWVENSSKKKQLFSLFNDSKYWRPPIIVFVESKLGADLLAGAIEKKCGASVASIHGDKNQEERSRILDAFVNGEYEVLVATGVLSRGLNLDVRMIVLFDMAVSVEEYVHQVGRAAKYGNQGWAVTFINEDSKHLFNQFVSILKKQPFGRVTPLPSKLLNHGYTLYGKG</sequence>
<evidence type="ECO:0000313" key="12">
    <source>
        <dbReference type="Proteomes" id="UP000789739"/>
    </source>
</evidence>
<dbReference type="InterPro" id="IPR014014">
    <property type="entry name" value="RNA_helicase_DEAD_Q_motif"/>
</dbReference>
<protein>
    <recommendedName>
        <fullName evidence="1">RNA helicase</fullName>
        <ecNumber evidence="1">3.6.4.13</ecNumber>
    </recommendedName>
</protein>
<dbReference type="SMART" id="SM00490">
    <property type="entry name" value="HELICc"/>
    <property type="match status" value="1"/>
</dbReference>
<dbReference type="InterPro" id="IPR027417">
    <property type="entry name" value="P-loop_NTPase"/>
</dbReference>
<evidence type="ECO:0000256" key="4">
    <source>
        <dbReference type="ARBA" id="ARBA00022806"/>
    </source>
</evidence>
<evidence type="ECO:0000313" key="11">
    <source>
        <dbReference type="EMBL" id="CAG8564912.1"/>
    </source>
</evidence>
<keyword evidence="4" id="KW-0347">Helicase</keyword>
<dbReference type="PROSITE" id="PS51194">
    <property type="entry name" value="HELICASE_CTER"/>
    <property type="match status" value="1"/>
</dbReference>
<comment type="caution">
    <text evidence="11">The sequence shown here is derived from an EMBL/GenBank/DDBJ whole genome shotgun (WGS) entry which is preliminary data.</text>
</comment>
<accession>A0A9N9BHM0</accession>
<feature type="short sequence motif" description="Q motif" evidence="6">
    <location>
        <begin position="190"/>
        <end position="218"/>
    </location>
</feature>
<dbReference type="CDD" id="cd00268">
    <property type="entry name" value="DEADc"/>
    <property type="match status" value="1"/>
</dbReference>
<keyword evidence="2" id="KW-0547">Nucleotide-binding</keyword>
<dbReference type="PROSITE" id="PS51195">
    <property type="entry name" value="Q_MOTIF"/>
    <property type="match status" value="1"/>
</dbReference>
<dbReference type="CDD" id="cd18787">
    <property type="entry name" value="SF2_C_DEAD"/>
    <property type="match status" value="1"/>
</dbReference>
<keyword evidence="12" id="KW-1185">Reference proteome</keyword>
<feature type="region of interest" description="Disordered" evidence="7">
    <location>
        <begin position="1"/>
        <end position="78"/>
    </location>
</feature>
<name>A0A9N9BHM0_9GLOM</name>
<keyword evidence="5" id="KW-0067">ATP-binding</keyword>
<dbReference type="EC" id="3.6.4.13" evidence="1"/>
<dbReference type="InterPro" id="IPR044742">
    <property type="entry name" value="DEAD/DEAH_RhlB"/>
</dbReference>
<dbReference type="Pfam" id="PF00271">
    <property type="entry name" value="Helicase_C"/>
    <property type="match status" value="1"/>
</dbReference>
<organism evidence="11 12">
    <name type="scientific">Paraglomus brasilianum</name>
    <dbReference type="NCBI Taxonomy" id="144538"/>
    <lineage>
        <taxon>Eukaryota</taxon>
        <taxon>Fungi</taxon>
        <taxon>Fungi incertae sedis</taxon>
        <taxon>Mucoromycota</taxon>
        <taxon>Glomeromycotina</taxon>
        <taxon>Glomeromycetes</taxon>
        <taxon>Paraglomerales</taxon>
        <taxon>Paraglomeraceae</taxon>
        <taxon>Paraglomus</taxon>
    </lineage>
</organism>
<dbReference type="GO" id="GO:0003724">
    <property type="term" value="F:RNA helicase activity"/>
    <property type="evidence" value="ECO:0007669"/>
    <property type="project" value="UniProtKB-EC"/>
</dbReference>
<dbReference type="Gene3D" id="3.40.50.300">
    <property type="entry name" value="P-loop containing nucleotide triphosphate hydrolases"/>
    <property type="match status" value="2"/>
</dbReference>
<feature type="domain" description="Helicase ATP-binding" evidence="8">
    <location>
        <begin position="221"/>
        <end position="404"/>
    </location>
</feature>
<evidence type="ECO:0000259" key="9">
    <source>
        <dbReference type="PROSITE" id="PS51194"/>
    </source>
</evidence>
<dbReference type="GO" id="GO:0003676">
    <property type="term" value="F:nucleic acid binding"/>
    <property type="evidence" value="ECO:0007669"/>
    <property type="project" value="InterPro"/>
</dbReference>
<dbReference type="PANTHER" id="PTHR47958">
    <property type="entry name" value="ATP-DEPENDENT RNA HELICASE DBP3"/>
    <property type="match status" value="1"/>
</dbReference>
<dbReference type="InterPro" id="IPR011545">
    <property type="entry name" value="DEAD/DEAH_box_helicase_dom"/>
</dbReference>
<evidence type="ECO:0000256" key="3">
    <source>
        <dbReference type="ARBA" id="ARBA00022801"/>
    </source>
</evidence>